<reference evidence="3" key="1">
    <citation type="submission" date="2018-09" db="EMBL/GenBank/DDBJ databases">
        <authorList>
            <person name="Zhu H."/>
        </authorList>
    </citation>
    <scope>NUCLEOTIDE SEQUENCE [LARGE SCALE GENOMIC DNA]</scope>
    <source>
        <strain evidence="3">K2W31S-8</strain>
    </source>
</reference>
<dbReference type="OrthoDB" id="7052179at2"/>
<feature type="chain" id="PRO_5017222317" evidence="1">
    <location>
        <begin position="38"/>
        <end position="565"/>
    </location>
</feature>
<name>A0A385YZK5_9PSED</name>
<keyword evidence="1" id="KW-0732">Signal</keyword>
<evidence type="ECO:0000256" key="1">
    <source>
        <dbReference type="SAM" id="SignalP"/>
    </source>
</evidence>
<dbReference type="KEGG" id="pcav:D3880_08020"/>
<accession>A0A385YZK5</accession>
<dbReference type="EMBL" id="CP032419">
    <property type="protein sequence ID" value="AYC32325.1"/>
    <property type="molecule type" value="Genomic_DNA"/>
</dbReference>
<evidence type="ECO:0000313" key="2">
    <source>
        <dbReference type="EMBL" id="AYC32325.1"/>
    </source>
</evidence>
<proteinExistence type="predicted"/>
<organism evidence="2 3">
    <name type="scientific">Pseudomonas cavernae</name>
    <dbReference type="NCBI Taxonomy" id="2320867"/>
    <lineage>
        <taxon>Bacteria</taxon>
        <taxon>Pseudomonadati</taxon>
        <taxon>Pseudomonadota</taxon>
        <taxon>Gammaproteobacteria</taxon>
        <taxon>Pseudomonadales</taxon>
        <taxon>Pseudomonadaceae</taxon>
        <taxon>Pseudomonas</taxon>
    </lineage>
</organism>
<protein>
    <submittedName>
        <fullName evidence="2">DUF1302 domain-containing protein</fullName>
    </submittedName>
</protein>
<gene>
    <name evidence="2" type="ORF">D3880_08020</name>
</gene>
<dbReference type="Proteomes" id="UP000265560">
    <property type="component" value="Chromosome"/>
</dbReference>
<evidence type="ECO:0000313" key="3">
    <source>
        <dbReference type="Proteomes" id="UP000265560"/>
    </source>
</evidence>
<dbReference type="InterPro" id="IPR010727">
    <property type="entry name" value="DUF1302"/>
</dbReference>
<dbReference type="RefSeq" id="WP_119892946.1">
    <property type="nucleotide sequence ID" value="NZ_CP032419.1"/>
</dbReference>
<feature type="signal peptide" evidence="1">
    <location>
        <begin position="1"/>
        <end position="37"/>
    </location>
</feature>
<keyword evidence="3" id="KW-1185">Reference proteome</keyword>
<dbReference type="Pfam" id="PF06980">
    <property type="entry name" value="DUF1302"/>
    <property type="match status" value="1"/>
</dbReference>
<sequence length="565" mass="61664">MVIRTTAALKRRQVCRPAPFALSMAAALVLGAPAVQAFQIDTGDSDFSLRWDNTVKYSAAWRVEDQSSKLTEGRVALNQDDGDRNFDKGLISNRLDLLSELDLSYRNIGARLSGAGWYDTVYQDDTDNDDPTRANQRSVAFDEFTDDTRHLHGGDGELLDAFVYWNGELADRALSVRAGRHGLIWGESLFFGANGIAGGMAPVDVVKALSVPNTQFKEITRPINQLSGTYQLTDDLSLGAFYQLEWEETRLPGAGSYFSVSDTIGEGNERLIVGAPFPAFLGGNPSSPAAFFHGNDKEAKSSGQGGLQLRYTADTVEYGLYAIQYHDKGPKLYLRPNSTGPEFSTGKIGEYYWVYPENIRALGASFATTVEEYSFAGEASMRWNMPLVSNGQTVLPGVEADNDDDPLYAVGRTAHVNLNVLASLGPSFISKEASLVGEIAWNRLLHVTKNQAALDPGASDDGVGFKLVYSPTYRQVFPGVDISVPLGLSYFPLGKSAVISSFGPDRGGDMNIGVTATYLDRVTLGLTYTHFYGPEDTNLNAANQFNFKQSLKDRDYLAFSVKTTF</sequence>
<dbReference type="AlphaFoldDB" id="A0A385YZK5"/>